<dbReference type="EMBL" id="JAGKQM010000016">
    <property type="protein sequence ID" value="KAH0874944.1"/>
    <property type="molecule type" value="Genomic_DNA"/>
</dbReference>
<sequence length="70" mass="7953">MNCTGYSMRYIQSTSATSGQGLYEGLEWLSNNIGGKRLRWIFSGSYRQSSLHCAFLNLSCHQNHPELHDV</sequence>
<reference evidence="1 2" key="1">
    <citation type="submission" date="2021-05" db="EMBL/GenBank/DDBJ databases">
        <title>Genome Assembly of Synthetic Allotetraploid Brassica napus Reveals Homoeologous Exchanges between Subgenomes.</title>
        <authorList>
            <person name="Davis J.T."/>
        </authorList>
    </citation>
    <scope>NUCLEOTIDE SEQUENCE [LARGE SCALE GENOMIC DNA]</scope>
    <source>
        <strain evidence="2">cv. Da-Ae</strain>
        <tissue evidence="1">Seedling</tissue>
    </source>
</reference>
<protein>
    <submittedName>
        <fullName evidence="1">Uncharacterized protein</fullName>
    </submittedName>
</protein>
<evidence type="ECO:0000313" key="1">
    <source>
        <dbReference type="EMBL" id="KAH0874944.1"/>
    </source>
</evidence>
<name>A0ABQ7Z479_BRANA</name>
<proteinExistence type="predicted"/>
<dbReference type="Gene3D" id="3.40.50.300">
    <property type="entry name" value="P-loop containing nucleotide triphosphate hydrolases"/>
    <property type="match status" value="1"/>
</dbReference>
<organism evidence="1 2">
    <name type="scientific">Brassica napus</name>
    <name type="common">Rape</name>
    <dbReference type="NCBI Taxonomy" id="3708"/>
    <lineage>
        <taxon>Eukaryota</taxon>
        <taxon>Viridiplantae</taxon>
        <taxon>Streptophyta</taxon>
        <taxon>Embryophyta</taxon>
        <taxon>Tracheophyta</taxon>
        <taxon>Spermatophyta</taxon>
        <taxon>Magnoliopsida</taxon>
        <taxon>eudicotyledons</taxon>
        <taxon>Gunneridae</taxon>
        <taxon>Pentapetalae</taxon>
        <taxon>rosids</taxon>
        <taxon>malvids</taxon>
        <taxon>Brassicales</taxon>
        <taxon>Brassicaceae</taxon>
        <taxon>Brassiceae</taxon>
        <taxon>Brassica</taxon>
    </lineage>
</organism>
<keyword evidence="2" id="KW-1185">Reference proteome</keyword>
<gene>
    <name evidence="1" type="ORF">HID58_072306</name>
</gene>
<accession>A0ABQ7Z479</accession>
<evidence type="ECO:0000313" key="2">
    <source>
        <dbReference type="Proteomes" id="UP000824890"/>
    </source>
</evidence>
<dbReference type="InterPro" id="IPR027417">
    <property type="entry name" value="P-loop_NTPase"/>
</dbReference>
<comment type="caution">
    <text evidence="1">The sequence shown here is derived from an EMBL/GenBank/DDBJ whole genome shotgun (WGS) entry which is preliminary data.</text>
</comment>
<dbReference type="Proteomes" id="UP000824890">
    <property type="component" value="Unassembled WGS sequence"/>
</dbReference>